<protein>
    <submittedName>
        <fullName evidence="3">Extracellular solute-binding protein</fullName>
    </submittedName>
</protein>
<reference evidence="3 4" key="1">
    <citation type="submission" date="2022-10" db="EMBL/GenBank/DDBJ databases">
        <title>The complete genomes of actinobacterial strains from the NBC collection.</title>
        <authorList>
            <person name="Joergensen T.S."/>
            <person name="Alvarez Arevalo M."/>
            <person name="Sterndorff E.B."/>
            <person name="Faurdal D."/>
            <person name="Vuksanovic O."/>
            <person name="Mourched A.-S."/>
            <person name="Charusanti P."/>
            <person name="Shaw S."/>
            <person name="Blin K."/>
            <person name="Weber T."/>
        </authorList>
    </citation>
    <scope>NUCLEOTIDE SEQUENCE [LARGE SCALE GENOMIC DNA]</scope>
    <source>
        <strain evidence="3 4">NBC_01247</strain>
    </source>
</reference>
<evidence type="ECO:0000313" key="3">
    <source>
        <dbReference type="EMBL" id="WUS61772.1"/>
    </source>
</evidence>
<proteinExistence type="predicted"/>
<dbReference type="SUPFAM" id="SSF53850">
    <property type="entry name" value="Periplasmic binding protein-like II"/>
    <property type="match status" value="1"/>
</dbReference>
<dbReference type="Gene3D" id="3.40.190.10">
    <property type="entry name" value="Periplasmic binding protein-like II"/>
    <property type="match status" value="2"/>
</dbReference>
<dbReference type="EMBL" id="CP108482">
    <property type="protein sequence ID" value="WUS61772.1"/>
    <property type="molecule type" value="Genomic_DNA"/>
</dbReference>
<dbReference type="Proteomes" id="UP001432014">
    <property type="component" value="Chromosome"/>
</dbReference>
<sequence>MAAAGSAACGRESSPTPVAPSVATSAAEAGGMDALVRAAQQEGSLTATALLRHWANYGGLIDGFEGKYGIKVTVDNPDGGSQDEIDDVKRYRGQERAPDVLQLGNSFAAAAAEEGLLAPYRTAAYGRIAENQKDPQARWYNSYGGYVSIGCDAARVKTCPDSFADLLKPEYKGLVAMNGASPNTAGSAFAAVYAAALANHGSFDDIQPGIDFFGRLAAVGNYNTGNPLPESIVKGETPISISWDFLNLQHVDALRSQGVDWRVSIPFDGSFSLYYAQAINKDAPHPAAARLWEEYLASPEGQNLRLVGFARPVLMDAMAKNGTLDKKLAAMLPTVEGGTPSFPNPTQLKEARKVVKENWDKVVPPKPVPPS</sequence>
<organism evidence="3 4">
    <name type="scientific">Kitasatospora herbaricolor</name>
    <dbReference type="NCBI Taxonomy" id="68217"/>
    <lineage>
        <taxon>Bacteria</taxon>
        <taxon>Bacillati</taxon>
        <taxon>Actinomycetota</taxon>
        <taxon>Actinomycetes</taxon>
        <taxon>Kitasatosporales</taxon>
        <taxon>Streptomycetaceae</taxon>
        <taxon>Kitasatospora</taxon>
    </lineage>
</organism>
<gene>
    <name evidence="3" type="ORF">OG469_33505</name>
</gene>
<evidence type="ECO:0000313" key="4">
    <source>
        <dbReference type="Proteomes" id="UP001432014"/>
    </source>
</evidence>
<keyword evidence="4" id="KW-1185">Reference proteome</keyword>
<accession>A0ABZ1WLK5</accession>
<dbReference type="PANTHER" id="PTHR30006">
    <property type="entry name" value="THIAMINE-BINDING PERIPLASMIC PROTEIN-RELATED"/>
    <property type="match status" value="1"/>
</dbReference>
<evidence type="ECO:0000256" key="1">
    <source>
        <dbReference type="ARBA" id="ARBA00022729"/>
    </source>
</evidence>
<dbReference type="PANTHER" id="PTHR30006:SF2">
    <property type="entry name" value="ABC TRANSPORTER SUBSTRATE-BINDING PROTEIN"/>
    <property type="match status" value="1"/>
</dbReference>
<dbReference type="Pfam" id="PF13343">
    <property type="entry name" value="SBP_bac_6"/>
    <property type="match status" value="1"/>
</dbReference>
<keyword evidence="1" id="KW-0732">Signal</keyword>
<evidence type="ECO:0000256" key="2">
    <source>
        <dbReference type="SAM" id="MobiDB-lite"/>
    </source>
</evidence>
<feature type="region of interest" description="Disordered" evidence="2">
    <location>
        <begin position="1"/>
        <end position="21"/>
    </location>
</feature>
<name>A0ABZ1WLK5_9ACTN</name>